<evidence type="ECO:0000313" key="4">
    <source>
        <dbReference type="Proteomes" id="UP000789396"/>
    </source>
</evidence>
<evidence type="ECO:0000256" key="2">
    <source>
        <dbReference type="ARBA" id="ARBA00022737"/>
    </source>
</evidence>
<dbReference type="EMBL" id="CAJVPZ010049554">
    <property type="protein sequence ID" value="CAG8776085.1"/>
    <property type="molecule type" value="Genomic_DNA"/>
</dbReference>
<dbReference type="SMART" id="SM00367">
    <property type="entry name" value="LRR_CC"/>
    <property type="match status" value="2"/>
</dbReference>
<dbReference type="AlphaFoldDB" id="A0A9N9JCT4"/>
<dbReference type="InterPro" id="IPR032675">
    <property type="entry name" value="LRR_dom_sf"/>
</dbReference>
<keyword evidence="4" id="KW-1185">Reference proteome</keyword>
<evidence type="ECO:0000256" key="1">
    <source>
        <dbReference type="ARBA" id="ARBA00022614"/>
    </source>
</evidence>
<keyword evidence="2" id="KW-0677">Repeat</keyword>
<name>A0A9N9JCT4_9GLOM</name>
<feature type="non-terminal residue" evidence="3">
    <location>
        <position position="1"/>
    </location>
</feature>
<reference evidence="3" key="1">
    <citation type="submission" date="2021-06" db="EMBL/GenBank/DDBJ databases">
        <authorList>
            <person name="Kallberg Y."/>
            <person name="Tangrot J."/>
            <person name="Rosling A."/>
        </authorList>
    </citation>
    <scope>NUCLEOTIDE SEQUENCE</scope>
    <source>
        <strain evidence="3">IN212</strain>
    </source>
</reference>
<organism evidence="3 4">
    <name type="scientific">Racocetra fulgida</name>
    <dbReference type="NCBI Taxonomy" id="60492"/>
    <lineage>
        <taxon>Eukaryota</taxon>
        <taxon>Fungi</taxon>
        <taxon>Fungi incertae sedis</taxon>
        <taxon>Mucoromycota</taxon>
        <taxon>Glomeromycotina</taxon>
        <taxon>Glomeromycetes</taxon>
        <taxon>Diversisporales</taxon>
        <taxon>Gigasporaceae</taxon>
        <taxon>Racocetra</taxon>
    </lineage>
</organism>
<dbReference type="Pfam" id="PF12799">
    <property type="entry name" value="LRR_4"/>
    <property type="match status" value="1"/>
</dbReference>
<sequence length="139" mass="15987">TGYAKNRGKPGVKWFNRFLKDYNLIPKHLRKIGAVYGAVVHGAKNPAHLMTIARECLRHSSDNHTSPVQNYVVVNYRKLALIKIAYSYPNLKHLNIRNNKEITDISISEIARSCYNMKYLNISYCKNITDKSIYEIAES</sequence>
<keyword evidence="1" id="KW-0433">Leucine-rich repeat</keyword>
<dbReference type="SUPFAM" id="SSF52047">
    <property type="entry name" value="RNI-like"/>
    <property type="match status" value="1"/>
</dbReference>
<gene>
    <name evidence="3" type="ORF">RFULGI_LOCUS15440</name>
</gene>
<dbReference type="InterPro" id="IPR025875">
    <property type="entry name" value="Leu-rich_rpt_4"/>
</dbReference>
<evidence type="ECO:0000313" key="3">
    <source>
        <dbReference type="EMBL" id="CAG8776085.1"/>
    </source>
</evidence>
<proteinExistence type="predicted"/>
<dbReference type="InterPro" id="IPR006553">
    <property type="entry name" value="Leu-rich_rpt_Cys-con_subtyp"/>
</dbReference>
<comment type="caution">
    <text evidence="3">The sequence shown here is derived from an EMBL/GenBank/DDBJ whole genome shotgun (WGS) entry which is preliminary data.</text>
</comment>
<dbReference type="OrthoDB" id="550575at2759"/>
<dbReference type="Proteomes" id="UP000789396">
    <property type="component" value="Unassembled WGS sequence"/>
</dbReference>
<dbReference type="Gene3D" id="3.80.10.10">
    <property type="entry name" value="Ribonuclease Inhibitor"/>
    <property type="match status" value="1"/>
</dbReference>
<feature type="non-terminal residue" evidence="3">
    <location>
        <position position="139"/>
    </location>
</feature>
<protein>
    <submittedName>
        <fullName evidence="3">19053_t:CDS:1</fullName>
    </submittedName>
</protein>
<accession>A0A9N9JCT4</accession>